<accession>A0A5B7EWD9</accession>
<proteinExistence type="predicted"/>
<evidence type="ECO:0000313" key="1">
    <source>
        <dbReference type="EMBL" id="MPC37765.1"/>
    </source>
</evidence>
<gene>
    <name evidence="1" type="ORF">E2C01_031255</name>
</gene>
<sequence length="96" mass="10723">MWRRKRSVVGKEFNYGRLWLEGSISSKAAVDTTEHRCTLLSTKAGETVNGKLFVLRVHVFVTRRLALLPELGKLIARASGRLGSLPPIPYTELTVT</sequence>
<organism evidence="1 2">
    <name type="scientific">Portunus trituberculatus</name>
    <name type="common">Swimming crab</name>
    <name type="synonym">Neptunus trituberculatus</name>
    <dbReference type="NCBI Taxonomy" id="210409"/>
    <lineage>
        <taxon>Eukaryota</taxon>
        <taxon>Metazoa</taxon>
        <taxon>Ecdysozoa</taxon>
        <taxon>Arthropoda</taxon>
        <taxon>Crustacea</taxon>
        <taxon>Multicrustacea</taxon>
        <taxon>Malacostraca</taxon>
        <taxon>Eumalacostraca</taxon>
        <taxon>Eucarida</taxon>
        <taxon>Decapoda</taxon>
        <taxon>Pleocyemata</taxon>
        <taxon>Brachyura</taxon>
        <taxon>Eubrachyura</taxon>
        <taxon>Portunoidea</taxon>
        <taxon>Portunidae</taxon>
        <taxon>Portuninae</taxon>
        <taxon>Portunus</taxon>
    </lineage>
</organism>
<dbReference type="AlphaFoldDB" id="A0A5B7EWD9"/>
<dbReference type="Proteomes" id="UP000324222">
    <property type="component" value="Unassembled WGS sequence"/>
</dbReference>
<dbReference type="EMBL" id="VSRR010003876">
    <property type="protein sequence ID" value="MPC37765.1"/>
    <property type="molecule type" value="Genomic_DNA"/>
</dbReference>
<evidence type="ECO:0000313" key="2">
    <source>
        <dbReference type="Proteomes" id="UP000324222"/>
    </source>
</evidence>
<protein>
    <submittedName>
        <fullName evidence="1">Uncharacterized protein</fullName>
    </submittedName>
</protein>
<keyword evidence="2" id="KW-1185">Reference proteome</keyword>
<comment type="caution">
    <text evidence="1">The sequence shown here is derived from an EMBL/GenBank/DDBJ whole genome shotgun (WGS) entry which is preliminary data.</text>
</comment>
<name>A0A5B7EWD9_PORTR</name>
<reference evidence="1 2" key="1">
    <citation type="submission" date="2019-05" db="EMBL/GenBank/DDBJ databases">
        <title>Another draft genome of Portunus trituberculatus and its Hox gene families provides insights of decapod evolution.</title>
        <authorList>
            <person name="Jeong J.-H."/>
            <person name="Song I."/>
            <person name="Kim S."/>
            <person name="Choi T."/>
            <person name="Kim D."/>
            <person name="Ryu S."/>
            <person name="Kim W."/>
        </authorList>
    </citation>
    <scope>NUCLEOTIDE SEQUENCE [LARGE SCALE GENOMIC DNA]</scope>
    <source>
        <tissue evidence="1">Muscle</tissue>
    </source>
</reference>